<reference evidence="1 2" key="1">
    <citation type="submission" date="2020-04" db="EMBL/GenBank/DDBJ databases">
        <title>Perkinsus chesapeaki whole genome sequence.</title>
        <authorList>
            <person name="Bogema D.R."/>
        </authorList>
    </citation>
    <scope>NUCLEOTIDE SEQUENCE [LARGE SCALE GENOMIC DNA]</scope>
    <source>
        <strain evidence="1">ATCC PRA-425</strain>
    </source>
</reference>
<accession>A0A7J6KV39</accession>
<evidence type="ECO:0000313" key="2">
    <source>
        <dbReference type="Proteomes" id="UP000591131"/>
    </source>
</evidence>
<organism evidence="1 2">
    <name type="scientific">Perkinsus chesapeaki</name>
    <name type="common">Clam parasite</name>
    <name type="synonym">Perkinsus andrewsi</name>
    <dbReference type="NCBI Taxonomy" id="330153"/>
    <lineage>
        <taxon>Eukaryota</taxon>
        <taxon>Sar</taxon>
        <taxon>Alveolata</taxon>
        <taxon>Perkinsozoa</taxon>
        <taxon>Perkinsea</taxon>
        <taxon>Perkinsida</taxon>
        <taxon>Perkinsidae</taxon>
        <taxon>Perkinsus</taxon>
    </lineage>
</organism>
<proteinExistence type="predicted"/>
<sequence length="205" mass="21607">DEFCIFVNLDVGVAATLAISAGIRLPDVNKPGRVAELAFALKLSLSPDNKNLVLDLTVRASGCAVVWQVGEGVSISITVCLTASGGVHYSNETLSFAASIGAIISFDVNLPVIGSIIDFTISGEIGMTAAPNNTITAYGTIGVSHSIPIAGASIAFDLTAATADHLPNKWEFSSGVTLSAWINLIFWRPSWKHRYLLWSVGPVTF</sequence>
<keyword evidence="2" id="KW-1185">Reference proteome</keyword>
<protein>
    <submittedName>
        <fullName evidence="1">Uncharacterized protein</fullName>
    </submittedName>
</protein>
<dbReference type="InterPro" id="IPR046628">
    <property type="entry name" value="DUF6740"/>
</dbReference>
<name>A0A7J6KV39_PERCH</name>
<dbReference type="AlphaFoldDB" id="A0A7J6KV39"/>
<dbReference type="OrthoDB" id="429978at2759"/>
<dbReference type="Pfam" id="PF20525">
    <property type="entry name" value="DUF6740"/>
    <property type="match status" value="1"/>
</dbReference>
<dbReference type="Proteomes" id="UP000591131">
    <property type="component" value="Unassembled WGS sequence"/>
</dbReference>
<dbReference type="EMBL" id="JAAPAO010001105">
    <property type="protein sequence ID" value="KAF4651183.1"/>
    <property type="molecule type" value="Genomic_DNA"/>
</dbReference>
<gene>
    <name evidence="1" type="ORF">FOL47_000601</name>
</gene>
<feature type="non-terminal residue" evidence="1">
    <location>
        <position position="1"/>
    </location>
</feature>
<evidence type="ECO:0000313" key="1">
    <source>
        <dbReference type="EMBL" id="KAF4651183.1"/>
    </source>
</evidence>
<comment type="caution">
    <text evidence="1">The sequence shown here is derived from an EMBL/GenBank/DDBJ whole genome shotgun (WGS) entry which is preliminary data.</text>
</comment>